<evidence type="ECO:0000256" key="3">
    <source>
        <dbReference type="ARBA" id="ARBA00023098"/>
    </source>
</evidence>
<reference evidence="5" key="1">
    <citation type="journal article" date="2019" name="Int. J. Syst. Evol. Microbiol.">
        <title>The Global Catalogue of Microorganisms (GCM) 10K type strain sequencing project: providing services to taxonomists for standard genome sequencing and annotation.</title>
        <authorList>
            <consortium name="The Broad Institute Genomics Platform"/>
            <consortium name="The Broad Institute Genome Sequencing Center for Infectious Disease"/>
            <person name="Wu L."/>
            <person name="Ma J."/>
        </authorList>
    </citation>
    <scope>NUCLEOTIDE SEQUENCE [LARGE SCALE GENOMIC DNA]</scope>
    <source>
        <strain evidence="5">CGMCC 1.15399</strain>
    </source>
</reference>
<dbReference type="PANTHER" id="PTHR10272">
    <property type="entry name" value="PLATELET-ACTIVATING FACTOR ACETYLHYDROLASE"/>
    <property type="match status" value="1"/>
</dbReference>
<dbReference type="EMBL" id="JBHUCM010000019">
    <property type="protein sequence ID" value="MFD1540494.1"/>
    <property type="molecule type" value="Genomic_DNA"/>
</dbReference>
<comment type="caution">
    <text evidence="4">The sequence shown here is derived from an EMBL/GenBank/DDBJ whole genome shotgun (WGS) entry which is preliminary data.</text>
</comment>
<sequence length="343" mass="37176">MTSLYLKDTSRPDPWVPSVKARELMVSLWYPAKSPGRQRAQYLTPKESELLLKEGKITGVPYDVLSKTRTNAFTDAKPAGRKHGQPLVVLSPGFKKARGTLTGLAEDLASRGYVVAAIGHTYENVGQSFPDGRVTTCVPCVGDHDESLFTKMSKVRAADVSFVLDQLTGRHPKAKGASLIDPSRIAMAGHSAGGAGVIAALLKDSRIRAGIDIDGTTDEGILDTELSRPFMFLGKSATYTPGSGGEAVASWERDWKLMTGWKRWILLTGAIHESFTDIVMLAEELGLDVGADVKGTRSLQITRGYVGAFFDLHLLKKPQPLLDKPSATYPEVKLCTPETNTCK</sequence>
<evidence type="ECO:0000313" key="5">
    <source>
        <dbReference type="Proteomes" id="UP001597097"/>
    </source>
</evidence>
<dbReference type="RefSeq" id="WP_246650125.1">
    <property type="nucleotide sequence ID" value="NZ_JAHKRM010000001.1"/>
</dbReference>
<keyword evidence="2" id="KW-0442">Lipid degradation</keyword>
<keyword evidence="5" id="KW-1185">Reference proteome</keyword>
<dbReference type="PANTHER" id="PTHR10272:SF0">
    <property type="entry name" value="PLATELET-ACTIVATING FACTOR ACETYLHYDROLASE"/>
    <property type="match status" value="1"/>
</dbReference>
<name>A0ABW4GCF9_9ACTN</name>
<dbReference type="Proteomes" id="UP001597097">
    <property type="component" value="Unassembled WGS sequence"/>
</dbReference>
<dbReference type="InterPro" id="IPR029058">
    <property type="entry name" value="AB_hydrolase_fold"/>
</dbReference>
<dbReference type="Pfam" id="PF03403">
    <property type="entry name" value="PAF-AH_p_II"/>
    <property type="match status" value="2"/>
</dbReference>
<dbReference type="SUPFAM" id="SSF53474">
    <property type="entry name" value="alpha/beta-Hydrolases"/>
    <property type="match status" value="1"/>
</dbReference>
<gene>
    <name evidence="4" type="ORF">ACFSJ0_25795</name>
</gene>
<protein>
    <submittedName>
        <fullName evidence="4">Alpha/beta hydrolase family protein</fullName>
    </submittedName>
</protein>
<dbReference type="Gene3D" id="3.40.50.1820">
    <property type="entry name" value="alpha/beta hydrolase"/>
    <property type="match status" value="1"/>
</dbReference>
<evidence type="ECO:0000313" key="4">
    <source>
        <dbReference type="EMBL" id="MFD1540494.1"/>
    </source>
</evidence>
<proteinExistence type="predicted"/>
<keyword evidence="3" id="KW-0443">Lipid metabolism</keyword>
<keyword evidence="1 4" id="KW-0378">Hydrolase</keyword>
<evidence type="ECO:0000256" key="2">
    <source>
        <dbReference type="ARBA" id="ARBA00022963"/>
    </source>
</evidence>
<organism evidence="4 5">
    <name type="scientific">Nonomuraea guangzhouensis</name>
    <dbReference type="NCBI Taxonomy" id="1291555"/>
    <lineage>
        <taxon>Bacteria</taxon>
        <taxon>Bacillati</taxon>
        <taxon>Actinomycetota</taxon>
        <taxon>Actinomycetes</taxon>
        <taxon>Streptosporangiales</taxon>
        <taxon>Streptosporangiaceae</taxon>
        <taxon>Nonomuraea</taxon>
    </lineage>
</organism>
<dbReference type="GO" id="GO:0016787">
    <property type="term" value="F:hydrolase activity"/>
    <property type="evidence" value="ECO:0007669"/>
    <property type="project" value="UniProtKB-KW"/>
</dbReference>
<evidence type="ECO:0000256" key="1">
    <source>
        <dbReference type="ARBA" id="ARBA00022801"/>
    </source>
</evidence>
<accession>A0ABW4GCF9</accession>